<sequence length="240" mass="26602">MPSPDAAAEEPSTEKAPILFRSPSFPKKDDAATTKGPTTDGPSTSSEQQPSIAIQLQAILNTNRGTHGVNVSVSGTMFTAINVGKPLAKVYNQREEHSPSIVEAYERESGSSFALKYLGFKLHYWGKVTLENHHGSQGSPVGKRDRSSFYPGQFVRRVNVPDAESLHRIEAITTLTTKWGEVYVYLFCRALVLEEYVEHRYKAVFKLGEDKIALGAKSIAMENPTKRLVPKVDGTGWWFE</sequence>
<accession>A0A5J5ERR6</accession>
<dbReference type="EMBL" id="VXIS01000142">
    <property type="protein sequence ID" value="KAA8901698.1"/>
    <property type="molecule type" value="Genomic_DNA"/>
</dbReference>
<name>A0A5J5ERR6_9PEZI</name>
<evidence type="ECO:0000256" key="1">
    <source>
        <dbReference type="SAM" id="MobiDB-lite"/>
    </source>
</evidence>
<evidence type="ECO:0000313" key="3">
    <source>
        <dbReference type="Proteomes" id="UP000326924"/>
    </source>
</evidence>
<protein>
    <submittedName>
        <fullName evidence="2">Uncharacterized protein</fullName>
    </submittedName>
</protein>
<organism evidence="2 3">
    <name type="scientific">Sphaerosporella brunnea</name>
    <dbReference type="NCBI Taxonomy" id="1250544"/>
    <lineage>
        <taxon>Eukaryota</taxon>
        <taxon>Fungi</taxon>
        <taxon>Dikarya</taxon>
        <taxon>Ascomycota</taxon>
        <taxon>Pezizomycotina</taxon>
        <taxon>Pezizomycetes</taxon>
        <taxon>Pezizales</taxon>
        <taxon>Pyronemataceae</taxon>
        <taxon>Sphaerosporella</taxon>
    </lineage>
</organism>
<comment type="caution">
    <text evidence="2">The sequence shown here is derived from an EMBL/GenBank/DDBJ whole genome shotgun (WGS) entry which is preliminary data.</text>
</comment>
<dbReference type="AlphaFoldDB" id="A0A5J5ERR6"/>
<feature type="region of interest" description="Disordered" evidence="1">
    <location>
        <begin position="1"/>
        <end position="50"/>
    </location>
</feature>
<gene>
    <name evidence="2" type="ORF">FN846DRAFT_110486</name>
</gene>
<keyword evidence="3" id="KW-1185">Reference proteome</keyword>
<proteinExistence type="predicted"/>
<reference evidence="2 3" key="1">
    <citation type="submission" date="2019-09" db="EMBL/GenBank/DDBJ databases">
        <title>Draft genome of the ectomycorrhizal ascomycete Sphaerosporella brunnea.</title>
        <authorList>
            <consortium name="DOE Joint Genome Institute"/>
            <person name="Benucci G.M."/>
            <person name="Marozzi G."/>
            <person name="Antonielli L."/>
            <person name="Sanchez S."/>
            <person name="Marco P."/>
            <person name="Wang X."/>
            <person name="Falini L.B."/>
            <person name="Barry K."/>
            <person name="Haridas S."/>
            <person name="Lipzen A."/>
            <person name="Labutti K."/>
            <person name="Grigoriev I.V."/>
            <person name="Murat C."/>
            <person name="Martin F."/>
            <person name="Albertini E."/>
            <person name="Donnini D."/>
            <person name="Bonito G."/>
        </authorList>
    </citation>
    <scope>NUCLEOTIDE SEQUENCE [LARGE SCALE GENOMIC DNA]</scope>
    <source>
        <strain evidence="2 3">Sb_GMNB300</strain>
    </source>
</reference>
<dbReference type="Proteomes" id="UP000326924">
    <property type="component" value="Unassembled WGS sequence"/>
</dbReference>
<dbReference type="InParanoid" id="A0A5J5ERR6"/>
<feature type="compositionally biased region" description="Polar residues" evidence="1">
    <location>
        <begin position="35"/>
        <end position="50"/>
    </location>
</feature>
<evidence type="ECO:0000313" key="2">
    <source>
        <dbReference type="EMBL" id="KAA8901698.1"/>
    </source>
</evidence>